<evidence type="ECO:0000313" key="2">
    <source>
        <dbReference type="Proteomes" id="UP000297703"/>
    </source>
</evidence>
<dbReference type="Proteomes" id="UP000297703">
    <property type="component" value="Unassembled WGS sequence"/>
</dbReference>
<protein>
    <submittedName>
        <fullName evidence="1">Partitioning defective 3-like protein B-like</fullName>
    </submittedName>
</protein>
<sequence>MSRGTCACRPSHSLGTPPGRSCCTSIAWGSGVGPRAAGWVRAMGWATSRLRPGYHVAVEIAVPHCARRAAITRLPHPPACCGTLPAETGTLHGYHHQALASCYPSSPASVALYACHWARLSLGSHVLLCGAGSLRLLSLPVATAMAAPGAGQ</sequence>
<organism evidence="1 2">
    <name type="scientific">Platysternon megacephalum</name>
    <name type="common">big-headed turtle</name>
    <dbReference type="NCBI Taxonomy" id="55544"/>
    <lineage>
        <taxon>Eukaryota</taxon>
        <taxon>Metazoa</taxon>
        <taxon>Chordata</taxon>
        <taxon>Craniata</taxon>
        <taxon>Vertebrata</taxon>
        <taxon>Euteleostomi</taxon>
        <taxon>Archelosauria</taxon>
        <taxon>Testudinata</taxon>
        <taxon>Testudines</taxon>
        <taxon>Cryptodira</taxon>
        <taxon>Durocryptodira</taxon>
        <taxon>Testudinoidea</taxon>
        <taxon>Platysternidae</taxon>
        <taxon>Platysternon</taxon>
    </lineage>
</organism>
<dbReference type="InterPro" id="IPR011032">
    <property type="entry name" value="GroES-like_sf"/>
</dbReference>
<keyword evidence="2" id="KW-1185">Reference proteome</keyword>
<dbReference type="Gene3D" id="3.90.180.10">
    <property type="entry name" value="Medium-chain alcohol dehydrogenases, catalytic domain"/>
    <property type="match status" value="1"/>
</dbReference>
<dbReference type="OrthoDB" id="1879366at2759"/>
<evidence type="ECO:0000313" key="1">
    <source>
        <dbReference type="EMBL" id="TFK13743.1"/>
    </source>
</evidence>
<comment type="caution">
    <text evidence="1">The sequence shown here is derived from an EMBL/GenBank/DDBJ whole genome shotgun (WGS) entry which is preliminary data.</text>
</comment>
<dbReference type="AlphaFoldDB" id="A0A4D9EZF1"/>
<reference evidence="1 2" key="2">
    <citation type="submission" date="2019-04" db="EMBL/GenBank/DDBJ databases">
        <title>The genome sequence of big-headed turtle.</title>
        <authorList>
            <person name="Gong S."/>
        </authorList>
    </citation>
    <scope>NUCLEOTIDE SEQUENCE [LARGE SCALE GENOMIC DNA]</scope>
    <source>
        <strain evidence="1">DO16091913</strain>
        <tissue evidence="1">Muscle</tissue>
    </source>
</reference>
<accession>A0A4D9EZF1</accession>
<gene>
    <name evidence="1" type="ORF">DR999_PMT02761</name>
</gene>
<proteinExistence type="predicted"/>
<reference evidence="1 2" key="1">
    <citation type="submission" date="2019-04" db="EMBL/GenBank/DDBJ databases">
        <title>Draft genome of the big-headed turtle Platysternon megacephalum.</title>
        <authorList>
            <person name="Gong S."/>
        </authorList>
    </citation>
    <scope>NUCLEOTIDE SEQUENCE [LARGE SCALE GENOMIC DNA]</scope>
    <source>
        <strain evidence="1">DO16091913</strain>
        <tissue evidence="1">Muscle</tissue>
    </source>
</reference>
<dbReference type="STRING" id="55544.A0A4D9EZF1"/>
<dbReference type="SUPFAM" id="SSF50129">
    <property type="entry name" value="GroES-like"/>
    <property type="match status" value="1"/>
</dbReference>
<dbReference type="EMBL" id="QXTE01000014">
    <property type="protein sequence ID" value="TFK13743.1"/>
    <property type="molecule type" value="Genomic_DNA"/>
</dbReference>
<name>A0A4D9EZF1_9SAUR</name>
<dbReference type="Gene3D" id="3.40.50.720">
    <property type="entry name" value="NAD(P)-binding Rossmann-like Domain"/>
    <property type="match status" value="1"/>
</dbReference>